<dbReference type="InterPro" id="IPR029027">
    <property type="entry name" value="Single_a-helix_sf"/>
</dbReference>
<dbReference type="EMBL" id="NEVH01007818">
    <property type="protein sequence ID" value="PNF35474.1"/>
    <property type="molecule type" value="Genomic_DNA"/>
</dbReference>
<accession>A0A2J7R3Q5</accession>
<dbReference type="InterPro" id="IPR015089">
    <property type="entry name" value="UQCR"/>
</dbReference>
<keyword evidence="1" id="KW-0472">Membrane</keyword>
<dbReference type="PANTHER" id="PTHR15420">
    <property type="entry name" value="UBIQUINOL-CYTOCHROME C REDUCTASE COMPLEX 6.4 KD PROTEIN"/>
    <property type="match status" value="1"/>
</dbReference>
<dbReference type="FunCoup" id="A0A2J7R3Q5">
    <property type="interactions" value="326"/>
</dbReference>
<dbReference type="Pfam" id="PF08997">
    <property type="entry name" value="UCR_6-4kD"/>
    <property type="match status" value="1"/>
</dbReference>
<dbReference type="PANTHER" id="PTHR15420:SF2">
    <property type="entry name" value="CYTOCHROME B-C1 COMPLEX SUBUNIT 10"/>
    <property type="match status" value="1"/>
</dbReference>
<keyword evidence="1" id="KW-1133">Transmembrane helix</keyword>
<evidence type="ECO:0000256" key="1">
    <source>
        <dbReference type="SAM" id="Phobius"/>
    </source>
</evidence>
<dbReference type="AlphaFoldDB" id="A0A2J7R3Q5"/>
<organism evidence="2 3">
    <name type="scientific">Cryptotermes secundus</name>
    <dbReference type="NCBI Taxonomy" id="105785"/>
    <lineage>
        <taxon>Eukaryota</taxon>
        <taxon>Metazoa</taxon>
        <taxon>Ecdysozoa</taxon>
        <taxon>Arthropoda</taxon>
        <taxon>Hexapoda</taxon>
        <taxon>Insecta</taxon>
        <taxon>Pterygota</taxon>
        <taxon>Neoptera</taxon>
        <taxon>Polyneoptera</taxon>
        <taxon>Dictyoptera</taxon>
        <taxon>Blattodea</taxon>
        <taxon>Blattoidea</taxon>
        <taxon>Termitoidae</taxon>
        <taxon>Kalotermitidae</taxon>
        <taxon>Cryptotermitinae</taxon>
        <taxon>Cryptotermes</taxon>
    </lineage>
</organism>
<sequence length="57" mass="6526">MSILRQIGKRHIELATRWLPSLATFGAAGGLGLLYFTDWKAVLQYMPYYSGKFKTEE</sequence>
<dbReference type="GO" id="GO:0006122">
    <property type="term" value="P:mitochondrial electron transport, ubiquinol to cytochrome c"/>
    <property type="evidence" value="ECO:0007669"/>
    <property type="project" value="InterPro"/>
</dbReference>
<dbReference type="Proteomes" id="UP000235965">
    <property type="component" value="Unassembled WGS sequence"/>
</dbReference>
<feature type="transmembrane region" description="Helical" evidence="1">
    <location>
        <begin position="18"/>
        <end position="36"/>
    </location>
</feature>
<evidence type="ECO:0000313" key="2">
    <source>
        <dbReference type="EMBL" id="PNF35474.1"/>
    </source>
</evidence>
<gene>
    <name evidence="2" type="primary">UQCR11</name>
    <name evidence="2" type="ORF">B7P43_G04093</name>
</gene>
<dbReference type="FunFam" id="1.20.5.220:FF:000005">
    <property type="entry name" value="cytochrome b-c1 complex subunit 10"/>
    <property type="match status" value="1"/>
</dbReference>
<evidence type="ECO:0000313" key="3">
    <source>
        <dbReference type="Proteomes" id="UP000235965"/>
    </source>
</evidence>
<dbReference type="SUPFAM" id="SSF81518">
    <property type="entry name" value="Subunit XI (6.4 kDa protein) of cytochrome bc1 complex (Ubiquinol-cytochrome c reductase)"/>
    <property type="match status" value="1"/>
</dbReference>
<dbReference type="InParanoid" id="A0A2J7R3Q5"/>
<keyword evidence="3" id="KW-1185">Reference proteome</keyword>
<proteinExistence type="predicted"/>
<dbReference type="STRING" id="105785.A0A2J7R3Q5"/>
<dbReference type="Gene3D" id="1.20.5.220">
    <property type="match status" value="1"/>
</dbReference>
<comment type="caution">
    <text evidence="2">The sequence shown here is derived from an EMBL/GenBank/DDBJ whole genome shotgun (WGS) entry which is preliminary data.</text>
</comment>
<reference evidence="2 3" key="1">
    <citation type="submission" date="2017-12" db="EMBL/GenBank/DDBJ databases">
        <title>Hemimetabolous genomes reveal molecular basis of termite eusociality.</title>
        <authorList>
            <person name="Harrison M.C."/>
            <person name="Jongepier E."/>
            <person name="Robertson H.M."/>
            <person name="Arning N."/>
            <person name="Bitard-Feildel T."/>
            <person name="Chao H."/>
            <person name="Childers C.P."/>
            <person name="Dinh H."/>
            <person name="Doddapaneni H."/>
            <person name="Dugan S."/>
            <person name="Gowin J."/>
            <person name="Greiner C."/>
            <person name="Han Y."/>
            <person name="Hu H."/>
            <person name="Hughes D.S.T."/>
            <person name="Huylmans A.-K."/>
            <person name="Kemena C."/>
            <person name="Kremer L.P.M."/>
            <person name="Lee S.L."/>
            <person name="Lopez-Ezquerra A."/>
            <person name="Mallet L."/>
            <person name="Monroy-Kuhn J.M."/>
            <person name="Moser A."/>
            <person name="Murali S.C."/>
            <person name="Muzny D.M."/>
            <person name="Otani S."/>
            <person name="Piulachs M.-D."/>
            <person name="Poelchau M."/>
            <person name="Qu J."/>
            <person name="Schaub F."/>
            <person name="Wada-Katsumata A."/>
            <person name="Worley K.C."/>
            <person name="Xie Q."/>
            <person name="Ylla G."/>
            <person name="Poulsen M."/>
            <person name="Gibbs R.A."/>
            <person name="Schal C."/>
            <person name="Richards S."/>
            <person name="Belles X."/>
            <person name="Korb J."/>
            <person name="Bornberg-Bauer E."/>
        </authorList>
    </citation>
    <scope>NUCLEOTIDE SEQUENCE [LARGE SCALE GENOMIC DNA]</scope>
    <source>
        <tissue evidence="2">Whole body</tissue>
    </source>
</reference>
<dbReference type="GO" id="GO:0005743">
    <property type="term" value="C:mitochondrial inner membrane"/>
    <property type="evidence" value="ECO:0007669"/>
    <property type="project" value="TreeGrafter"/>
</dbReference>
<name>A0A2J7R3Q5_9NEOP</name>
<keyword evidence="1" id="KW-0812">Transmembrane</keyword>
<protein>
    <submittedName>
        <fullName evidence="2">Cytochrome b-c1 complex subunit 10</fullName>
    </submittedName>
</protein>